<dbReference type="Pfam" id="PF00697">
    <property type="entry name" value="PRAI"/>
    <property type="match status" value="1"/>
</dbReference>
<dbReference type="Proteomes" id="UP000231926">
    <property type="component" value="Unassembled WGS sequence"/>
</dbReference>
<dbReference type="RefSeq" id="WP_100710093.1">
    <property type="nucleotide sequence ID" value="NZ_NPDR01000003.1"/>
</dbReference>
<dbReference type="CDD" id="cd00405">
    <property type="entry name" value="PRAI"/>
    <property type="match status" value="1"/>
</dbReference>
<dbReference type="PANTHER" id="PTHR42894">
    <property type="entry name" value="N-(5'-PHOSPHORIBOSYL)ANTHRANILATE ISOMERASE"/>
    <property type="match status" value="1"/>
</dbReference>
<organism evidence="11 12">
    <name type="scientific">Leptospira saintgironsiae</name>
    <dbReference type="NCBI Taxonomy" id="2023183"/>
    <lineage>
        <taxon>Bacteria</taxon>
        <taxon>Pseudomonadati</taxon>
        <taxon>Spirochaetota</taxon>
        <taxon>Spirochaetia</taxon>
        <taxon>Leptospirales</taxon>
        <taxon>Leptospiraceae</taxon>
        <taxon>Leptospira</taxon>
    </lineage>
</organism>
<dbReference type="InterPro" id="IPR013785">
    <property type="entry name" value="Aldolase_TIM"/>
</dbReference>
<dbReference type="GO" id="GO:0000162">
    <property type="term" value="P:L-tryptophan biosynthetic process"/>
    <property type="evidence" value="ECO:0007669"/>
    <property type="project" value="UniProtKB-UniRule"/>
</dbReference>
<evidence type="ECO:0000259" key="10">
    <source>
        <dbReference type="Pfam" id="PF00697"/>
    </source>
</evidence>
<dbReference type="HAMAP" id="MF_00135">
    <property type="entry name" value="PRAI"/>
    <property type="match status" value="1"/>
</dbReference>
<keyword evidence="7 9" id="KW-0057">Aromatic amino acid biosynthesis</keyword>
<dbReference type="InterPro" id="IPR001240">
    <property type="entry name" value="PRAI_dom"/>
</dbReference>
<evidence type="ECO:0000256" key="2">
    <source>
        <dbReference type="ARBA" id="ARBA00004664"/>
    </source>
</evidence>
<dbReference type="PANTHER" id="PTHR42894:SF1">
    <property type="entry name" value="N-(5'-PHOSPHORIBOSYL)ANTHRANILATE ISOMERASE"/>
    <property type="match status" value="1"/>
</dbReference>
<sequence length="220" mass="24399">MSQTPKVKICGIRKVDDLKVCVEEGADLIGINFVSSSPRLVSPKEAEILITYLYTSVPSFLRPKIVFLFYKSSTEYIESILKNLTHDYVQYVSDDSLAPGETSPLYQNKNSRIISYRVRGKVNDDSLHFLNSDLLILDSYKLGAGGGTGESFPWDQVSEVRRPYLLAGGLTPENVAKALSQTKAYGVDVASGVESSPGNKDQELIRKFIRNAKQFSYNGN</sequence>
<keyword evidence="5 9" id="KW-0028">Amino-acid biosynthesis</keyword>
<dbReference type="GO" id="GO:0004640">
    <property type="term" value="F:phosphoribosylanthranilate isomerase activity"/>
    <property type="evidence" value="ECO:0007669"/>
    <property type="project" value="UniProtKB-UniRule"/>
</dbReference>
<evidence type="ECO:0000313" key="12">
    <source>
        <dbReference type="Proteomes" id="UP000231926"/>
    </source>
</evidence>
<feature type="domain" description="N-(5'phosphoribosyl) anthranilate isomerase (PRAI)" evidence="10">
    <location>
        <begin position="7"/>
        <end position="210"/>
    </location>
</feature>
<dbReference type="SUPFAM" id="SSF51366">
    <property type="entry name" value="Ribulose-phoshate binding barrel"/>
    <property type="match status" value="1"/>
</dbReference>
<dbReference type="InterPro" id="IPR044643">
    <property type="entry name" value="TrpF_fam"/>
</dbReference>
<accession>A0A2M9YDB3</accession>
<comment type="similarity">
    <text evidence="9">Belongs to the TrpF family.</text>
</comment>
<proteinExistence type="inferred from homology"/>
<protein>
    <recommendedName>
        <fullName evidence="4 9">N-(5'-phosphoribosyl)anthranilate isomerase</fullName>
        <shortName evidence="9">PRAI</shortName>
        <ecNumber evidence="3 9">5.3.1.24</ecNumber>
    </recommendedName>
</protein>
<comment type="catalytic activity">
    <reaction evidence="1 9">
        <text>N-(5-phospho-beta-D-ribosyl)anthranilate = 1-(2-carboxyphenylamino)-1-deoxy-D-ribulose 5-phosphate</text>
        <dbReference type="Rhea" id="RHEA:21540"/>
        <dbReference type="ChEBI" id="CHEBI:18277"/>
        <dbReference type="ChEBI" id="CHEBI:58613"/>
        <dbReference type="EC" id="5.3.1.24"/>
    </reaction>
</comment>
<gene>
    <name evidence="9" type="primary">trpF</name>
    <name evidence="11" type="ORF">CH362_09410</name>
</gene>
<keyword evidence="6 9" id="KW-0822">Tryptophan biosynthesis</keyword>
<dbReference type="Gene3D" id="3.20.20.70">
    <property type="entry name" value="Aldolase class I"/>
    <property type="match status" value="1"/>
</dbReference>
<dbReference type="EC" id="5.3.1.24" evidence="3 9"/>
<dbReference type="EMBL" id="NPDR01000003">
    <property type="protein sequence ID" value="PJZ49530.1"/>
    <property type="molecule type" value="Genomic_DNA"/>
</dbReference>
<evidence type="ECO:0000256" key="7">
    <source>
        <dbReference type="ARBA" id="ARBA00023141"/>
    </source>
</evidence>
<evidence type="ECO:0000256" key="4">
    <source>
        <dbReference type="ARBA" id="ARBA00022272"/>
    </source>
</evidence>
<keyword evidence="12" id="KW-1185">Reference proteome</keyword>
<dbReference type="OrthoDB" id="9786954at2"/>
<dbReference type="AlphaFoldDB" id="A0A2M9YDB3"/>
<evidence type="ECO:0000313" key="11">
    <source>
        <dbReference type="EMBL" id="PJZ49530.1"/>
    </source>
</evidence>
<reference evidence="11 12" key="1">
    <citation type="submission" date="2017-07" db="EMBL/GenBank/DDBJ databases">
        <title>Leptospira spp. isolated from tropical soils.</title>
        <authorList>
            <person name="Thibeaux R."/>
            <person name="Iraola G."/>
            <person name="Ferres I."/>
            <person name="Bierque E."/>
            <person name="Girault D."/>
            <person name="Soupe-Gilbert M.-E."/>
            <person name="Picardeau M."/>
            <person name="Goarant C."/>
        </authorList>
    </citation>
    <scope>NUCLEOTIDE SEQUENCE [LARGE SCALE GENOMIC DNA]</scope>
    <source>
        <strain evidence="11 12">FH4-C-A2</strain>
    </source>
</reference>
<evidence type="ECO:0000256" key="8">
    <source>
        <dbReference type="ARBA" id="ARBA00023235"/>
    </source>
</evidence>
<comment type="caution">
    <text evidence="11">The sequence shown here is derived from an EMBL/GenBank/DDBJ whole genome shotgun (WGS) entry which is preliminary data.</text>
</comment>
<evidence type="ECO:0000256" key="3">
    <source>
        <dbReference type="ARBA" id="ARBA00012572"/>
    </source>
</evidence>
<evidence type="ECO:0000256" key="6">
    <source>
        <dbReference type="ARBA" id="ARBA00022822"/>
    </source>
</evidence>
<evidence type="ECO:0000256" key="1">
    <source>
        <dbReference type="ARBA" id="ARBA00001164"/>
    </source>
</evidence>
<name>A0A2M9YDB3_9LEPT</name>
<evidence type="ECO:0000256" key="5">
    <source>
        <dbReference type="ARBA" id="ARBA00022605"/>
    </source>
</evidence>
<comment type="pathway">
    <text evidence="2 9">Amino-acid biosynthesis; L-tryptophan biosynthesis; L-tryptophan from chorismate: step 3/5.</text>
</comment>
<keyword evidence="8 9" id="KW-0413">Isomerase</keyword>
<evidence type="ECO:0000256" key="9">
    <source>
        <dbReference type="HAMAP-Rule" id="MF_00135"/>
    </source>
</evidence>
<dbReference type="UniPathway" id="UPA00035">
    <property type="reaction ID" value="UER00042"/>
</dbReference>
<dbReference type="InterPro" id="IPR011060">
    <property type="entry name" value="RibuloseP-bd_barrel"/>
</dbReference>